<dbReference type="SUPFAM" id="SSF47762">
    <property type="entry name" value="PAH2 domain"/>
    <property type="match status" value="1"/>
</dbReference>
<reference evidence="5 6" key="1">
    <citation type="journal article" date="2018" name="Nat. Ecol. Evol.">
        <title>Shark genomes provide insights into elasmobranch evolution and the origin of vertebrates.</title>
        <authorList>
            <person name="Hara Y"/>
            <person name="Yamaguchi K"/>
            <person name="Onimaru K"/>
            <person name="Kadota M"/>
            <person name="Koyanagi M"/>
            <person name="Keeley SD"/>
            <person name="Tatsumi K"/>
            <person name="Tanaka K"/>
            <person name="Motone F"/>
            <person name="Kageyama Y"/>
            <person name="Nozu R"/>
            <person name="Adachi N"/>
            <person name="Nishimura O"/>
            <person name="Nakagawa R"/>
            <person name="Tanegashima C"/>
            <person name="Kiyatake I"/>
            <person name="Matsumoto R"/>
            <person name="Murakumo K"/>
            <person name="Nishida K"/>
            <person name="Terakita A"/>
            <person name="Kuratani S"/>
            <person name="Sato K"/>
            <person name="Hyodo S Kuraku.S."/>
        </authorList>
    </citation>
    <scope>NUCLEOTIDE SEQUENCE [LARGE SCALE GENOMIC DNA]</scope>
</reference>
<name>A0A401TMG5_CHIPU</name>
<organism evidence="5 6">
    <name type="scientific">Chiloscyllium punctatum</name>
    <name type="common">Brownbanded bambooshark</name>
    <name type="synonym">Hemiscyllium punctatum</name>
    <dbReference type="NCBI Taxonomy" id="137246"/>
    <lineage>
        <taxon>Eukaryota</taxon>
        <taxon>Metazoa</taxon>
        <taxon>Chordata</taxon>
        <taxon>Craniata</taxon>
        <taxon>Vertebrata</taxon>
        <taxon>Chondrichthyes</taxon>
        <taxon>Elasmobranchii</taxon>
        <taxon>Galeomorphii</taxon>
        <taxon>Galeoidea</taxon>
        <taxon>Orectolobiformes</taxon>
        <taxon>Hemiscylliidae</taxon>
        <taxon>Chiloscyllium</taxon>
    </lineage>
</organism>
<gene>
    <name evidence="5" type="ORF">chiPu_0027682</name>
</gene>
<dbReference type="GO" id="GO:0006355">
    <property type="term" value="P:regulation of DNA-templated transcription"/>
    <property type="evidence" value="ECO:0007669"/>
    <property type="project" value="InterPro"/>
</dbReference>
<dbReference type="GO" id="GO:0003712">
    <property type="term" value="F:transcription coregulator activity"/>
    <property type="evidence" value="ECO:0007669"/>
    <property type="project" value="TreeGrafter"/>
</dbReference>
<evidence type="ECO:0000313" key="5">
    <source>
        <dbReference type="EMBL" id="GCC43860.1"/>
    </source>
</evidence>
<protein>
    <submittedName>
        <fullName evidence="5">Uncharacterized protein</fullName>
    </submittedName>
</protein>
<dbReference type="InterPro" id="IPR036600">
    <property type="entry name" value="PAH_sf"/>
</dbReference>
<dbReference type="OrthoDB" id="6257037at2759"/>
<dbReference type="Proteomes" id="UP000287033">
    <property type="component" value="Unassembled WGS sequence"/>
</dbReference>
<keyword evidence="6" id="KW-1185">Reference proteome</keyword>
<proteinExistence type="predicted"/>
<dbReference type="InterPro" id="IPR052435">
    <property type="entry name" value="YY1-Transcr_Regul"/>
</dbReference>
<dbReference type="PANTHER" id="PTHR16088:SF3">
    <property type="entry name" value="GON-4-LIKE PROTEIN"/>
    <property type="match status" value="1"/>
</dbReference>
<dbReference type="PANTHER" id="PTHR16088">
    <property type="entry name" value="YY1 ASSOCIATED PROTEIN-RELATED"/>
    <property type="match status" value="1"/>
</dbReference>
<dbReference type="EMBL" id="BEZZ01110621">
    <property type="protein sequence ID" value="GCC43860.1"/>
    <property type="molecule type" value="Genomic_DNA"/>
</dbReference>
<keyword evidence="3" id="KW-0804">Transcription</keyword>
<dbReference type="STRING" id="137246.A0A401TMG5"/>
<evidence type="ECO:0000256" key="1">
    <source>
        <dbReference type="ARBA" id="ARBA00004123"/>
    </source>
</evidence>
<evidence type="ECO:0000256" key="3">
    <source>
        <dbReference type="ARBA" id="ARBA00023163"/>
    </source>
</evidence>
<evidence type="ECO:0000313" key="6">
    <source>
        <dbReference type="Proteomes" id="UP000287033"/>
    </source>
</evidence>
<dbReference type="AlphaFoldDB" id="A0A401TMG5"/>
<accession>A0A401TMG5</accession>
<keyword evidence="2" id="KW-0805">Transcription regulation</keyword>
<evidence type="ECO:0000256" key="4">
    <source>
        <dbReference type="ARBA" id="ARBA00023242"/>
    </source>
</evidence>
<feature type="non-terminal residue" evidence="5">
    <location>
        <position position="1"/>
    </location>
</feature>
<evidence type="ECO:0000256" key="2">
    <source>
        <dbReference type="ARBA" id="ARBA00023015"/>
    </source>
</evidence>
<dbReference type="GO" id="GO:0005634">
    <property type="term" value="C:nucleus"/>
    <property type="evidence" value="ECO:0007669"/>
    <property type="project" value="UniProtKB-SubCell"/>
</dbReference>
<sequence length="57" mass="6534">PQFEEQQAFDKSRKFLRQLEICFAENPSHYQKIIKALQSCMVCSPPDVAEVRHPSAG</sequence>
<comment type="caution">
    <text evidence="5">The sequence shown here is derived from an EMBL/GenBank/DDBJ whole genome shotgun (WGS) entry which is preliminary data.</text>
</comment>
<keyword evidence="4" id="KW-0539">Nucleus</keyword>
<comment type="subcellular location">
    <subcellularLocation>
        <location evidence="1">Nucleus</location>
    </subcellularLocation>
</comment>